<name>A0A6C0ASD4_9ZZZZ</name>
<reference evidence="3" key="1">
    <citation type="journal article" date="2020" name="Nature">
        <title>Giant virus diversity and host interactions through global metagenomics.</title>
        <authorList>
            <person name="Schulz F."/>
            <person name="Roux S."/>
            <person name="Paez-Espino D."/>
            <person name="Jungbluth S."/>
            <person name="Walsh D.A."/>
            <person name="Denef V.J."/>
            <person name="McMahon K.D."/>
            <person name="Konstantinidis K.T."/>
            <person name="Eloe-Fadrosh E.A."/>
            <person name="Kyrpides N.C."/>
            <person name="Woyke T."/>
        </authorList>
    </citation>
    <scope>NUCLEOTIDE SEQUENCE</scope>
    <source>
        <strain evidence="3">GVMAG-S-1101171-111</strain>
    </source>
</reference>
<keyword evidence="2" id="KW-0378">Hydrolase</keyword>
<proteinExistence type="inferred from homology"/>
<dbReference type="PANTHER" id="PTHR10858">
    <property type="entry name" value="DEOXYRIBONUCLEASE II"/>
    <property type="match status" value="1"/>
</dbReference>
<evidence type="ECO:0000313" key="3">
    <source>
        <dbReference type="EMBL" id="QHS82486.1"/>
    </source>
</evidence>
<sequence length="310" mass="35188">MGCYSSKNILSCCYDIASINKNKTTLEYKVALKLPHGLQYLDFDGNTFVYKMDVTDWVIAAFKNKKFTNYINYNDEHDDKMSPVGGHCKGCFAWNDKEICWLIHSVPRFMVRFDKDGFVDEKRTHIYHSEEIYGQSFVFLSGIPIEQLSELLQQLAIMKPFIDKDSSTSSLPILSMEVAGSFQINSIAISLAHEPTVYHVAKSPKNHIDIFSDMIQTTFGGKWHCETWIRGHHCPNHFDTHSDVIDNKNITFGGITYSSSHDHSKYACNDADLVYIGDLNRMTSQYGRGGGGVIIKNPNLNKMIRAIMAL</sequence>
<comment type="similarity">
    <text evidence="1">Belongs to the DNase II family.</text>
</comment>
<dbReference type="GO" id="GO:0006309">
    <property type="term" value="P:apoptotic DNA fragmentation"/>
    <property type="evidence" value="ECO:0007669"/>
    <property type="project" value="TreeGrafter"/>
</dbReference>
<dbReference type="AlphaFoldDB" id="A0A6C0ASD4"/>
<dbReference type="Pfam" id="PF03265">
    <property type="entry name" value="DNase_II"/>
    <property type="match status" value="1"/>
</dbReference>
<dbReference type="PANTHER" id="PTHR10858:SF23">
    <property type="entry name" value="DEOXYRIBONUCLEASE II"/>
    <property type="match status" value="1"/>
</dbReference>
<dbReference type="InterPro" id="IPR004947">
    <property type="entry name" value="DNase_II"/>
</dbReference>
<dbReference type="EMBL" id="MN740803">
    <property type="protein sequence ID" value="QHS82486.1"/>
    <property type="molecule type" value="Genomic_DNA"/>
</dbReference>
<accession>A0A6C0ASD4</accession>
<evidence type="ECO:0000256" key="1">
    <source>
        <dbReference type="ARBA" id="ARBA00007527"/>
    </source>
</evidence>
<evidence type="ECO:0000256" key="2">
    <source>
        <dbReference type="ARBA" id="ARBA00022801"/>
    </source>
</evidence>
<organism evidence="3">
    <name type="scientific">viral metagenome</name>
    <dbReference type="NCBI Taxonomy" id="1070528"/>
    <lineage>
        <taxon>unclassified sequences</taxon>
        <taxon>metagenomes</taxon>
        <taxon>organismal metagenomes</taxon>
    </lineage>
</organism>
<dbReference type="GO" id="GO:0004531">
    <property type="term" value="F:deoxyribonuclease II activity"/>
    <property type="evidence" value="ECO:0007669"/>
    <property type="project" value="InterPro"/>
</dbReference>
<protein>
    <submittedName>
        <fullName evidence="3">Uncharacterized protein</fullName>
    </submittedName>
</protein>